<organism evidence="1 2">
    <name type="scientific">Bacillus timonensis</name>
    <dbReference type="NCBI Taxonomy" id="1033734"/>
    <lineage>
        <taxon>Bacteria</taxon>
        <taxon>Bacillati</taxon>
        <taxon>Bacillota</taxon>
        <taxon>Bacilli</taxon>
        <taxon>Bacillales</taxon>
        <taxon>Bacillaceae</taxon>
        <taxon>Bacillus</taxon>
    </lineage>
</organism>
<dbReference type="AlphaFoldDB" id="A0A4S3PHP8"/>
<gene>
    <name evidence="1" type="ORF">E1I69_23960</name>
</gene>
<protein>
    <submittedName>
        <fullName evidence="1">IS1 family transposase</fullName>
    </submittedName>
</protein>
<dbReference type="Proteomes" id="UP000306477">
    <property type="component" value="Unassembled WGS sequence"/>
</dbReference>
<dbReference type="OrthoDB" id="9128325at2"/>
<dbReference type="RefSeq" id="WP_136382005.1">
    <property type="nucleotide sequence ID" value="NZ_SLUB01000116.1"/>
</dbReference>
<proteinExistence type="predicted"/>
<evidence type="ECO:0000313" key="1">
    <source>
        <dbReference type="EMBL" id="THE08870.1"/>
    </source>
</evidence>
<accession>A0A4S3PHP8</accession>
<reference evidence="1 2" key="1">
    <citation type="journal article" date="2019" name="Indoor Air">
        <title>Impacts of indoor surface finishes on bacterial viability.</title>
        <authorList>
            <person name="Hu J."/>
            <person name="Maamar S.B."/>
            <person name="Glawe A.J."/>
            <person name="Gottel N."/>
            <person name="Gilbert J.A."/>
            <person name="Hartmann E.M."/>
        </authorList>
    </citation>
    <scope>NUCLEOTIDE SEQUENCE [LARGE SCALE GENOMIC DNA]</scope>
    <source>
        <strain evidence="1 2">AF060A6</strain>
    </source>
</reference>
<sequence length="646" mass="75792">MANLKRLATPEDSIISIQFPINKVEIDNRLKDYNKLTPRQFGTRYKGLLFQPIEFNWNGQTHHIQFNFCHNPFCKWHGLEQIKFNVKGKSQRYKLAGGNNKSIVCNPDPIEPRKGITLGCHTRPLSNWSIALEIERLIRIGKVENITPEYQFHKEDCPTEKLTPFETPKGFYKQGKSKVGAQVWQCKVCKKKTNILPNTKQTTKYRQKRSEIMPTFANLLINKTPINRACDILGIGKGTYYDKLEILYRRCLEFLERYETKPIKQLKFDEIWLNTDKMNYVLNNVRKKGQASSRFDSFEELQLPTSVVITSDLSSRYVFRADVAYDWDIDLNDIALDTILTKEDHLNDFVKKHARFGDYSHFPQPPSPNDTETKSEYYQNLSKVEHRAKFIDGLHVNSTYTSIAHMWLLKQMINSKEWRFVTDEDATLMTSIYRVFSDEIRKYDAHHFLCQTDKTKTRKEAKEEFIDARTFLLEWGLQRDINTQTLRKLAKLYLTDLFESHQFHKEVNGGIVYADNPIQHPLATQDRGYRWVDCKTDLSSLDPKDIAELILNVNDNATNNFIQLIRRRLSFLERPLTTARGDGKSYIYSNFNPKYAQYALTILRTYYNFCLPYKTKEGKKEIVKTPAQRLGLTQRFFTLNDIIYLQ</sequence>
<dbReference type="EMBL" id="SLUB01000116">
    <property type="protein sequence ID" value="THE08870.1"/>
    <property type="molecule type" value="Genomic_DNA"/>
</dbReference>
<keyword evidence="2" id="KW-1185">Reference proteome</keyword>
<comment type="caution">
    <text evidence="1">The sequence shown here is derived from an EMBL/GenBank/DDBJ whole genome shotgun (WGS) entry which is preliminary data.</text>
</comment>
<evidence type="ECO:0000313" key="2">
    <source>
        <dbReference type="Proteomes" id="UP000306477"/>
    </source>
</evidence>
<name>A0A4S3PHP8_9BACI</name>